<name>A0ABS7CTL5_9BACT</name>
<evidence type="ECO:0000259" key="2">
    <source>
        <dbReference type="Pfam" id="PF13439"/>
    </source>
</evidence>
<keyword evidence="3" id="KW-0328">Glycosyltransferase</keyword>
<comment type="caution">
    <text evidence="3">The sequence shown here is derived from an EMBL/GenBank/DDBJ whole genome shotgun (WGS) entry which is preliminary data.</text>
</comment>
<feature type="domain" description="Glycosyltransferase subfamily 4-like N-terminal" evidence="2">
    <location>
        <begin position="16"/>
        <end position="175"/>
    </location>
</feature>
<accession>A0ABS7CTL5</accession>
<dbReference type="InterPro" id="IPR050194">
    <property type="entry name" value="Glycosyltransferase_grp1"/>
</dbReference>
<proteinExistence type="predicted"/>
<evidence type="ECO:0000313" key="4">
    <source>
        <dbReference type="Proteomes" id="UP000813018"/>
    </source>
</evidence>
<dbReference type="Pfam" id="PF13439">
    <property type="entry name" value="Glyco_transf_4"/>
    <property type="match status" value="1"/>
</dbReference>
<dbReference type="SUPFAM" id="SSF53756">
    <property type="entry name" value="UDP-Glycosyltransferase/glycogen phosphorylase"/>
    <property type="match status" value="1"/>
</dbReference>
<dbReference type="PANTHER" id="PTHR45947:SF13">
    <property type="entry name" value="TRANSFERASE"/>
    <property type="match status" value="1"/>
</dbReference>
<gene>
    <name evidence="3" type="ORF">K0O23_08985</name>
</gene>
<dbReference type="PANTHER" id="PTHR45947">
    <property type="entry name" value="SULFOQUINOVOSYL TRANSFERASE SQD2"/>
    <property type="match status" value="1"/>
</dbReference>
<dbReference type="InterPro" id="IPR001296">
    <property type="entry name" value="Glyco_trans_1"/>
</dbReference>
<protein>
    <submittedName>
        <fullName evidence="3">Glycosyltransferase</fullName>
        <ecNumber evidence="3">2.4.-.-</ecNumber>
    </submittedName>
</protein>
<dbReference type="Gene3D" id="3.40.50.2000">
    <property type="entry name" value="Glycogen Phosphorylase B"/>
    <property type="match status" value="2"/>
</dbReference>
<sequence length="388" mass="44305">MRILFITPYYKPAWFYGGPSKCIAEQAESLQREKDVYVEVVTLNQNGSGELYPHRDKPVVLKVDGVKVHYLPIWKNTLGKKYFIGKDVELYLNNFRDYDLIHVHTLFNFMSKTGMAFSIKFNIPFVVTPHGMLDKVSLSRSYLLKIIHRFFYEDRFLKKAKFIQFTTDGEQNDAIFERLNHAGVIPIGIKFDSGASNNRVIEGETIRNKFKLVFLGRINRIKGLDLLFKAIAYLNEDIKSKITVDIYGDDDDNYLDELLQLRKRLELTTIVVFKGKLDPALRNETLGAYDALVLTSYLESFGLVVVEALDLGLPVLVTERVKLANLIIDNNCGWVSSLNVEEVAATIVLAFNSGYKARYEMGVRGAKAVRVNFSLDKVTADLIKVYKR</sequence>
<dbReference type="Proteomes" id="UP000813018">
    <property type="component" value="Unassembled WGS sequence"/>
</dbReference>
<evidence type="ECO:0000313" key="3">
    <source>
        <dbReference type="EMBL" id="MBW7467201.1"/>
    </source>
</evidence>
<organism evidence="3 4">
    <name type="scientific">Pontibacter aydingkolensis</name>
    <dbReference type="NCBI Taxonomy" id="1911536"/>
    <lineage>
        <taxon>Bacteria</taxon>
        <taxon>Pseudomonadati</taxon>
        <taxon>Bacteroidota</taxon>
        <taxon>Cytophagia</taxon>
        <taxon>Cytophagales</taxon>
        <taxon>Hymenobacteraceae</taxon>
        <taxon>Pontibacter</taxon>
    </lineage>
</organism>
<dbReference type="EMBL" id="JAHYXK010000006">
    <property type="protein sequence ID" value="MBW7467201.1"/>
    <property type="molecule type" value="Genomic_DNA"/>
</dbReference>
<evidence type="ECO:0000259" key="1">
    <source>
        <dbReference type="Pfam" id="PF00534"/>
    </source>
</evidence>
<feature type="domain" description="Glycosyl transferase family 1" evidence="1">
    <location>
        <begin position="208"/>
        <end position="361"/>
    </location>
</feature>
<reference evidence="3 4" key="1">
    <citation type="journal article" date="2016" name="Int. J. Syst. Evol. Microbiol.">
        <title>Pontibacter aydingkolensis sp. nov., isolated from soil of a salt lake.</title>
        <authorList>
            <person name="Osman G."/>
            <person name="Zhang T."/>
            <person name="Lou K."/>
            <person name="Gao Y."/>
            <person name="Chang W."/>
            <person name="Lin Q."/>
            <person name="Yang H.M."/>
            <person name="Huo X.D."/>
            <person name="Wang N."/>
        </authorList>
    </citation>
    <scope>NUCLEOTIDE SEQUENCE [LARGE SCALE GENOMIC DNA]</scope>
    <source>
        <strain evidence="3 4">KACC 19255</strain>
    </source>
</reference>
<keyword evidence="3" id="KW-0808">Transferase</keyword>
<dbReference type="InterPro" id="IPR028098">
    <property type="entry name" value="Glyco_trans_4-like_N"/>
</dbReference>
<dbReference type="EC" id="2.4.-.-" evidence="3"/>
<dbReference type="GO" id="GO:0016757">
    <property type="term" value="F:glycosyltransferase activity"/>
    <property type="evidence" value="ECO:0007669"/>
    <property type="project" value="UniProtKB-KW"/>
</dbReference>
<dbReference type="Pfam" id="PF00534">
    <property type="entry name" value="Glycos_transf_1"/>
    <property type="match status" value="1"/>
</dbReference>
<dbReference type="RefSeq" id="WP_219877089.1">
    <property type="nucleotide sequence ID" value="NZ_JAHYXK010000006.1"/>
</dbReference>
<keyword evidence="4" id="KW-1185">Reference proteome</keyword>